<proteinExistence type="predicted"/>
<dbReference type="Proteomes" id="UP000294963">
    <property type="component" value="Unassembled WGS sequence"/>
</dbReference>
<keyword evidence="3" id="KW-1185">Reference proteome</keyword>
<dbReference type="AlphaFoldDB" id="A0A4R1XF00"/>
<comment type="caution">
    <text evidence="2">The sequence shown here is derived from an EMBL/GenBank/DDBJ whole genome shotgun (WGS) entry which is preliminary data.</text>
</comment>
<evidence type="ECO:0000313" key="3">
    <source>
        <dbReference type="Proteomes" id="UP000294963"/>
    </source>
</evidence>
<evidence type="ECO:0000313" key="2">
    <source>
        <dbReference type="EMBL" id="TCM62324.1"/>
    </source>
</evidence>
<gene>
    <name evidence="2" type="ORF">EC844_12552</name>
</gene>
<name>A0A4R1XF00_ACICA</name>
<reference evidence="2 3" key="1">
    <citation type="submission" date="2019-03" db="EMBL/GenBank/DDBJ databases">
        <title>Genomic analyses of the natural microbiome of Caenorhabditis elegans.</title>
        <authorList>
            <person name="Samuel B."/>
        </authorList>
    </citation>
    <scope>NUCLEOTIDE SEQUENCE [LARGE SCALE GENOMIC DNA]</scope>
    <source>
        <strain evidence="2 3">JUb89</strain>
    </source>
</reference>
<sequence length="50" mass="5817">MFNPKQIQSVSRDKMTVSVVMKDGQINKFKYESEVLAEMVVIRVLKALRM</sequence>
<evidence type="ECO:0000259" key="1">
    <source>
        <dbReference type="PROSITE" id="PS50057"/>
    </source>
</evidence>
<protein>
    <recommendedName>
        <fullName evidence="1">FERM domain-containing protein</fullName>
    </recommendedName>
</protein>
<dbReference type="InterPro" id="IPR000299">
    <property type="entry name" value="FERM_domain"/>
</dbReference>
<feature type="domain" description="FERM" evidence="1">
    <location>
        <begin position="15"/>
        <end position="50"/>
    </location>
</feature>
<accession>A0A4R1XF00</accession>
<dbReference type="PROSITE" id="PS50057">
    <property type="entry name" value="FERM_3"/>
    <property type="match status" value="1"/>
</dbReference>
<dbReference type="EMBL" id="SLVJ01000025">
    <property type="protein sequence ID" value="TCM62324.1"/>
    <property type="molecule type" value="Genomic_DNA"/>
</dbReference>
<organism evidence="2 3">
    <name type="scientific">Acinetobacter calcoaceticus</name>
    <dbReference type="NCBI Taxonomy" id="471"/>
    <lineage>
        <taxon>Bacteria</taxon>
        <taxon>Pseudomonadati</taxon>
        <taxon>Pseudomonadota</taxon>
        <taxon>Gammaproteobacteria</taxon>
        <taxon>Moraxellales</taxon>
        <taxon>Moraxellaceae</taxon>
        <taxon>Acinetobacter</taxon>
        <taxon>Acinetobacter calcoaceticus/baumannii complex</taxon>
    </lineage>
</organism>